<dbReference type="AlphaFoldDB" id="A0A8M1KLL0"/>
<sequence>METEGKEAGHQDVYERHQDGVPLETMSIRQQANAHKKFQPKEQEMRDTYESLVSAFMAHLEAHSGHCEVTAQDTLPRFTSDQHTHYQMGGNIQKGNHLVMEFFNGKSLQGYSRAKVESDPFMRMEMNKWRAEIERKREMERERMELERKAKKVDRQEKEVKLMRDEILRKEEVVRRRAAMERERQAIERNRQEIEKVRVEAKQKRETQEKMIEQMERTLAEIVRIWRDKELPMDQKKKQTKNEKEHAWLLERRSAEMERYKEMERERQTIERRQNIE</sequence>
<dbReference type="RefSeq" id="XP_042563465.1">
    <property type="nucleotide sequence ID" value="XM_042707531.1"/>
</dbReference>
<keyword evidence="1" id="KW-0175">Coiled coil</keyword>
<reference evidence="3" key="1">
    <citation type="submission" date="2025-08" db="UniProtKB">
        <authorList>
            <consortium name="RefSeq"/>
        </authorList>
    </citation>
    <scope>IDENTIFICATION</scope>
</reference>
<protein>
    <submittedName>
        <fullName evidence="3">Trichohyalin-like</fullName>
    </submittedName>
</protein>
<evidence type="ECO:0000313" key="3">
    <source>
        <dbReference type="RefSeq" id="XP_042563465.1"/>
    </source>
</evidence>
<dbReference type="Proteomes" id="UP000515152">
    <property type="component" value="Chromosome 4"/>
</dbReference>
<keyword evidence="2" id="KW-1185">Reference proteome</keyword>
<gene>
    <name evidence="3" type="primary">LOC122132850</name>
</gene>
<dbReference type="GeneID" id="122132850"/>
<evidence type="ECO:0000256" key="1">
    <source>
        <dbReference type="SAM" id="Coils"/>
    </source>
</evidence>
<organism evidence="2 3">
    <name type="scientific">Clupea harengus</name>
    <name type="common">Atlantic herring</name>
    <dbReference type="NCBI Taxonomy" id="7950"/>
    <lineage>
        <taxon>Eukaryota</taxon>
        <taxon>Metazoa</taxon>
        <taxon>Chordata</taxon>
        <taxon>Craniata</taxon>
        <taxon>Vertebrata</taxon>
        <taxon>Euteleostomi</taxon>
        <taxon>Actinopterygii</taxon>
        <taxon>Neopterygii</taxon>
        <taxon>Teleostei</taxon>
        <taxon>Clupei</taxon>
        <taxon>Clupeiformes</taxon>
        <taxon>Clupeoidei</taxon>
        <taxon>Clupeidae</taxon>
        <taxon>Clupea</taxon>
    </lineage>
</organism>
<name>A0A8M1KLL0_CLUHA</name>
<feature type="coiled-coil region" evidence="1">
    <location>
        <begin position="129"/>
        <end position="225"/>
    </location>
</feature>
<accession>A0A8M1KLL0</accession>
<evidence type="ECO:0000313" key="2">
    <source>
        <dbReference type="Proteomes" id="UP000515152"/>
    </source>
</evidence>
<dbReference type="KEGG" id="char:122132850"/>
<feature type="non-terminal residue" evidence="3">
    <location>
        <position position="277"/>
    </location>
</feature>
<proteinExistence type="predicted"/>